<protein>
    <recommendedName>
        <fullName evidence="4">DUF4352 domain-containing protein</fullName>
    </recommendedName>
</protein>
<evidence type="ECO:0008006" key="4">
    <source>
        <dbReference type="Google" id="ProtNLM"/>
    </source>
</evidence>
<organism evidence="2 3">
    <name type="scientific">Nakamurella flava</name>
    <dbReference type="NCBI Taxonomy" id="2576308"/>
    <lineage>
        <taxon>Bacteria</taxon>
        <taxon>Bacillati</taxon>
        <taxon>Actinomycetota</taxon>
        <taxon>Actinomycetes</taxon>
        <taxon>Nakamurellales</taxon>
        <taxon>Nakamurellaceae</taxon>
        <taxon>Nakamurella</taxon>
    </lineage>
</organism>
<dbReference type="Proteomes" id="UP000306985">
    <property type="component" value="Unassembled WGS sequence"/>
</dbReference>
<dbReference type="OrthoDB" id="3838048at2"/>
<feature type="signal peptide" evidence="1">
    <location>
        <begin position="1"/>
        <end position="33"/>
    </location>
</feature>
<keyword evidence="1" id="KW-0732">Signal</keyword>
<sequence>MQVARSRGLAGALAAVSTLSLLLIGCTSESATAPTTPVTATPLPEGTTSLPTLVTVAPGEPAPLGYQQRARVEARATLFAVQRDVTPAAGSTAPRTAIDVEVCADAPISGISSSTWTVISADGNEYTPVRGDDAPIVPVYPTRLTALKVDQCLRGWIVVDVPADAQVASVRYTPENGAVLLWNVT</sequence>
<name>A0A4U6QK86_9ACTN</name>
<gene>
    <name evidence="2" type="ORF">FDO65_02015</name>
</gene>
<dbReference type="PROSITE" id="PS51257">
    <property type="entry name" value="PROKAR_LIPOPROTEIN"/>
    <property type="match status" value="1"/>
</dbReference>
<comment type="caution">
    <text evidence="2">The sequence shown here is derived from an EMBL/GenBank/DDBJ whole genome shotgun (WGS) entry which is preliminary data.</text>
</comment>
<accession>A0A4U6QK86</accession>
<dbReference type="EMBL" id="SZZH01000001">
    <property type="protein sequence ID" value="TKV60508.1"/>
    <property type="molecule type" value="Genomic_DNA"/>
</dbReference>
<keyword evidence="3" id="KW-1185">Reference proteome</keyword>
<evidence type="ECO:0000256" key="1">
    <source>
        <dbReference type="SAM" id="SignalP"/>
    </source>
</evidence>
<proteinExistence type="predicted"/>
<dbReference type="AlphaFoldDB" id="A0A4U6QK86"/>
<dbReference type="RefSeq" id="WP_137447812.1">
    <property type="nucleotide sequence ID" value="NZ_SZZH01000001.1"/>
</dbReference>
<evidence type="ECO:0000313" key="3">
    <source>
        <dbReference type="Proteomes" id="UP000306985"/>
    </source>
</evidence>
<evidence type="ECO:0000313" key="2">
    <source>
        <dbReference type="EMBL" id="TKV60508.1"/>
    </source>
</evidence>
<feature type="chain" id="PRO_5039028642" description="DUF4352 domain-containing protein" evidence="1">
    <location>
        <begin position="34"/>
        <end position="185"/>
    </location>
</feature>
<reference evidence="2 3" key="1">
    <citation type="submission" date="2019-05" db="EMBL/GenBank/DDBJ databases">
        <title>Nakamurella sp. N5BH11, whole genome shotgun sequence.</title>
        <authorList>
            <person name="Tuo L."/>
        </authorList>
    </citation>
    <scope>NUCLEOTIDE SEQUENCE [LARGE SCALE GENOMIC DNA]</scope>
    <source>
        <strain evidence="2 3">N5BH11</strain>
    </source>
</reference>